<dbReference type="GO" id="GO:0006139">
    <property type="term" value="P:nucleobase-containing compound metabolic process"/>
    <property type="evidence" value="ECO:0007669"/>
    <property type="project" value="UniProtKB-ARBA"/>
</dbReference>
<evidence type="ECO:0008006" key="4">
    <source>
        <dbReference type="Google" id="ProtNLM"/>
    </source>
</evidence>
<feature type="compositionally biased region" description="Low complexity" evidence="1">
    <location>
        <begin position="471"/>
        <end position="502"/>
    </location>
</feature>
<dbReference type="Gene3D" id="3.40.140.10">
    <property type="entry name" value="Cytidine Deaminase, domain 2"/>
    <property type="match status" value="1"/>
</dbReference>
<feature type="region of interest" description="Disordered" evidence="1">
    <location>
        <begin position="124"/>
        <end position="155"/>
    </location>
</feature>
<reference evidence="2 3" key="1">
    <citation type="submission" date="2016-10" db="EMBL/GenBank/DDBJ databases">
        <title>Genome sequence of the ascomycete fungus Penicillium subrubescens.</title>
        <authorList>
            <person name="De Vries R.P."/>
            <person name="Peng M."/>
            <person name="Dilokpimol A."/>
            <person name="Hilden K."/>
            <person name="Makela M.R."/>
            <person name="Grigoriev I."/>
            <person name="Riley R."/>
            <person name="Granchi Z."/>
        </authorList>
    </citation>
    <scope>NUCLEOTIDE SEQUENCE [LARGE SCALE GENOMIC DNA]</scope>
    <source>
        <strain evidence="2 3">CBS 132785</strain>
    </source>
</reference>
<gene>
    <name evidence="2" type="ORF">PENSUB_13032</name>
</gene>
<feature type="region of interest" description="Disordered" evidence="1">
    <location>
        <begin position="453"/>
        <end position="507"/>
    </location>
</feature>
<dbReference type="Proteomes" id="UP000186955">
    <property type="component" value="Unassembled WGS sequence"/>
</dbReference>
<organism evidence="2 3">
    <name type="scientific">Penicillium subrubescens</name>
    <dbReference type="NCBI Taxonomy" id="1316194"/>
    <lineage>
        <taxon>Eukaryota</taxon>
        <taxon>Fungi</taxon>
        <taxon>Dikarya</taxon>
        <taxon>Ascomycota</taxon>
        <taxon>Pezizomycotina</taxon>
        <taxon>Eurotiomycetes</taxon>
        <taxon>Eurotiomycetidae</taxon>
        <taxon>Eurotiales</taxon>
        <taxon>Aspergillaceae</taxon>
        <taxon>Penicillium</taxon>
    </lineage>
</organism>
<dbReference type="EMBL" id="MNBE01000746">
    <property type="protein sequence ID" value="OKO91625.1"/>
    <property type="molecule type" value="Genomic_DNA"/>
</dbReference>
<dbReference type="STRING" id="1316194.A0A1Q5SUS7"/>
<comment type="caution">
    <text evidence="2">The sequence shown here is derived from an EMBL/GenBank/DDBJ whole genome shotgun (WGS) entry which is preliminary data.</text>
</comment>
<evidence type="ECO:0000313" key="2">
    <source>
        <dbReference type="EMBL" id="OKO91625.1"/>
    </source>
</evidence>
<feature type="region of interest" description="Disordered" evidence="1">
    <location>
        <begin position="617"/>
        <end position="636"/>
    </location>
</feature>
<dbReference type="SUPFAM" id="SSF53927">
    <property type="entry name" value="Cytidine deaminase-like"/>
    <property type="match status" value="1"/>
</dbReference>
<dbReference type="InterPro" id="IPR016193">
    <property type="entry name" value="Cytidine_deaminase-like"/>
</dbReference>
<protein>
    <recommendedName>
        <fullName evidence="4">tRNA-specific adenosine deaminase subunit tad3</fullName>
    </recommendedName>
</protein>
<evidence type="ECO:0000256" key="1">
    <source>
        <dbReference type="SAM" id="MobiDB-lite"/>
    </source>
</evidence>
<dbReference type="AlphaFoldDB" id="A0A1Q5SUS7"/>
<name>A0A1Q5SUS7_9EURO</name>
<evidence type="ECO:0000313" key="3">
    <source>
        <dbReference type="Proteomes" id="UP000186955"/>
    </source>
</evidence>
<accession>A0A1Q5SUS7</accession>
<dbReference type="GO" id="GO:0003824">
    <property type="term" value="F:catalytic activity"/>
    <property type="evidence" value="ECO:0007669"/>
    <property type="project" value="InterPro"/>
</dbReference>
<proteinExistence type="predicted"/>
<keyword evidence="3" id="KW-1185">Reference proteome</keyword>
<sequence>MDLEETIKAIKPLKGEVVPIRTIQETRPPEDFTDAYVAEVNVKAASKVIKAIDAAFPRDTTLPAMSHLRRFSKRTMLPEHLAAAIEADGSAPANNGQTIFVVIPPPLPEVETLQALLAPFAPLPRRRSSATPPANSPRPSSPISAPGSPEPQPPKIRVLKTRIPIYPPFNTTQADYWTRTMWPVVFNPAAPRSTVAPPPQILNRALDSIKPRAGYYLSLARKVAEESKQSGRGRGVGAVIVDPTIEDEIEIQAWEDCTDPNEHWMDAVLSVGGDVRYARSEAGAASQADKHPGVAPNPACTKYDADIEGGPDLHALMRATELVARRRREDGDHLAQYGDSALPVVASDPQLSNKLSPLESYFLYEISGHTTATEHDHTIAPPLSLKKRKHEEPNPESSTSFWAVTPEATTPVPVDQWADPKPVIPLVPHKPVNGWPSTAPVGASTATEPVDLWNTTTPAVPKTTPLPPSSTAPGAPGIPAPTTAHANSSPSNSGTTSPPQTSRIRTRSQGGYLCTDLDIYVSHEPCLCCSMGMLLSRFRAVIFPRAGRMPSGGIASEPVVKPTPMDYDSGWGAEEKIDEEPKEAAKTEDRLYYGLHWRKELNWRALGFEFVEDDEKEDEGAVSGLNDDDENLNFHA</sequence>